<sequence>MKPLILLVSVFLLLLFIQKWRKQPLAYFVAGRWALSAMFLFTAVAHFVFSEGMALMLASYIPYPFFWVYLTGIIEILAAIGLQIRAVQRLTALLLIIFLILILPANIYAALQTVNYQTASFDGPGLSYLYFRIPLQLFYIFCCWFFGFASKK</sequence>
<dbReference type="AlphaFoldDB" id="H6KZ00"/>
<feature type="transmembrane region" description="Helical" evidence="1">
    <location>
        <begin position="90"/>
        <end position="109"/>
    </location>
</feature>
<proteinExistence type="predicted"/>
<keyword evidence="1" id="KW-0812">Transmembrane</keyword>
<dbReference type="HOGENOM" id="CLU_128738_4_1_10"/>
<protein>
    <recommendedName>
        <fullName evidence="4">DoxX family protein</fullName>
    </recommendedName>
</protein>
<keyword evidence="3" id="KW-1185">Reference proteome</keyword>
<dbReference type="eggNOG" id="COG4270">
    <property type="taxonomic scope" value="Bacteria"/>
</dbReference>
<dbReference type="PANTHER" id="PTHR36974">
    <property type="entry name" value="MEMBRANE PROTEIN-RELATED"/>
    <property type="match status" value="1"/>
</dbReference>
<dbReference type="OrthoDB" id="673526at2"/>
<evidence type="ECO:0000256" key="1">
    <source>
        <dbReference type="SAM" id="Phobius"/>
    </source>
</evidence>
<dbReference type="RefSeq" id="WP_014373528.1">
    <property type="nucleotide sequence ID" value="NC_016940.1"/>
</dbReference>
<organism evidence="2 3">
    <name type="scientific">Saprospira grandis (strain Lewin)</name>
    <dbReference type="NCBI Taxonomy" id="984262"/>
    <lineage>
        <taxon>Bacteria</taxon>
        <taxon>Pseudomonadati</taxon>
        <taxon>Bacteroidota</taxon>
        <taxon>Saprospiria</taxon>
        <taxon>Saprospirales</taxon>
        <taxon>Saprospiraceae</taxon>
        <taxon>Saprospira</taxon>
    </lineage>
</organism>
<feature type="transmembrane region" description="Helical" evidence="1">
    <location>
        <begin position="61"/>
        <end position="84"/>
    </location>
</feature>
<keyword evidence="1" id="KW-0472">Membrane</keyword>
<evidence type="ECO:0008006" key="4">
    <source>
        <dbReference type="Google" id="ProtNLM"/>
    </source>
</evidence>
<evidence type="ECO:0000313" key="3">
    <source>
        <dbReference type="Proteomes" id="UP000007519"/>
    </source>
</evidence>
<keyword evidence="1" id="KW-1133">Transmembrane helix</keyword>
<dbReference type="Proteomes" id="UP000007519">
    <property type="component" value="Chromosome"/>
</dbReference>
<dbReference type="KEGG" id="sgn:SGRA_0545"/>
<gene>
    <name evidence="2" type="ordered locus">SGRA_0545</name>
</gene>
<evidence type="ECO:0000313" key="2">
    <source>
        <dbReference type="EMBL" id="AFC23284.1"/>
    </source>
</evidence>
<dbReference type="EMBL" id="CP002831">
    <property type="protein sequence ID" value="AFC23284.1"/>
    <property type="molecule type" value="Genomic_DNA"/>
</dbReference>
<accession>H6KZ00</accession>
<feature type="transmembrane region" description="Helical" evidence="1">
    <location>
        <begin position="129"/>
        <end position="149"/>
    </location>
</feature>
<name>H6KZ00_SAPGL</name>
<dbReference type="STRING" id="984262.SGRA_0545"/>
<reference evidence="2 3" key="1">
    <citation type="journal article" date="2012" name="Stand. Genomic Sci.">
        <title>Complete genome sequencing and analysis of Saprospira grandis str. Lewin, a predatory marine bacterium.</title>
        <authorList>
            <person name="Saw J.H."/>
            <person name="Yuryev A."/>
            <person name="Kanbe M."/>
            <person name="Hou S."/>
            <person name="Young A.G."/>
            <person name="Aizawa S."/>
            <person name="Alam M."/>
        </authorList>
    </citation>
    <scope>NUCLEOTIDE SEQUENCE [LARGE SCALE GENOMIC DNA]</scope>
    <source>
        <strain evidence="2 3">Lewin</strain>
    </source>
</reference>
<dbReference type="PANTHER" id="PTHR36974:SF1">
    <property type="entry name" value="DOXX FAMILY MEMBRANE PROTEIN"/>
    <property type="match status" value="1"/>
</dbReference>
<feature type="transmembrane region" description="Helical" evidence="1">
    <location>
        <begin position="29"/>
        <end position="49"/>
    </location>
</feature>